<keyword evidence="1" id="KW-0472">Membrane</keyword>
<dbReference type="RefSeq" id="WP_023036793.1">
    <property type="nucleotide sequence ID" value="NZ_CP077153.1"/>
</dbReference>
<comment type="caution">
    <text evidence="2">The sequence shown here is derived from an EMBL/GenBank/DDBJ whole genome shotgun (WGS) entry which is preliminary data.</text>
</comment>
<name>A0A2C6CG76_FUSNP</name>
<accession>A0A2C6CG76</accession>
<evidence type="ECO:0000313" key="2">
    <source>
        <dbReference type="EMBL" id="PHI15384.1"/>
    </source>
</evidence>
<sequence length="171" mass="20469">MAIKVKLEKDGFIKDGFVGYSFTTAIFNLWVPAFRLDFNTFVYFLAFFIFKEFLLDFLNIYMAINSKTIKIFPFISMVLIAVPTFIAFFYNQYYTKKLLNDGWKPLENDEYSTAILKAYHYLEYTDTDLIDDSKIQEYREIINDTQKEERKKIFLFIAFAIVVIIYFYFVN</sequence>
<feature type="transmembrane region" description="Helical" evidence="1">
    <location>
        <begin position="153"/>
        <end position="170"/>
    </location>
</feature>
<feature type="transmembrane region" description="Helical" evidence="1">
    <location>
        <begin position="12"/>
        <end position="31"/>
    </location>
</feature>
<keyword evidence="1" id="KW-1133">Transmembrane helix</keyword>
<proteinExistence type="predicted"/>
<evidence type="ECO:0000313" key="3">
    <source>
        <dbReference type="Proteomes" id="UP000224507"/>
    </source>
</evidence>
<feature type="transmembrane region" description="Helical" evidence="1">
    <location>
        <begin position="43"/>
        <end position="64"/>
    </location>
</feature>
<feature type="transmembrane region" description="Helical" evidence="1">
    <location>
        <begin position="71"/>
        <end position="90"/>
    </location>
</feature>
<keyword evidence="1" id="KW-0812">Transmembrane</keyword>
<gene>
    <name evidence="2" type="ORF">CBG56_06090</name>
</gene>
<dbReference type="EMBL" id="NIRO01000005">
    <property type="protein sequence ID" value="PHI15384.1"/>
    <property type="molecule type" value="Genomic_DNA"/>
</dbReference>
<dbReference type="Proteomes" id="UP000224507">
    <property type="component" value="Unassembled WGS sequence"/>
</dbReference>
<reference evidence="2 3" key="1">
    <citation type="submission" date="2017-06" db="EMBL/GenBank/DDBJ databases">
        <title>Draft genome sequence of Fusobacterium nucleatum subsp. polymorphum KCOM 1274 (=ChDC F309).</title>
        <authorList>
            <person name="Kook J.-K."/>
            <person name="Park S.-N."/>
            <person name="Lim Y.K."/>
            <person name="Roh H."/>
        </authorList>
    </citation>
    <scope>NUCLEOTIDE SEQUENCE [LARGE SCALE GENOMIC DNA]</scope>
    <source>
        <strain evidence="3">KCOM 1274 (ChDC F309)</strain>
    </source>
</reference>
<evidence type="ECO:0000256" key="1">
    <source>
        <dbReference type="SAM" id="Phobius"/>
    </source>
</evidence>
<organism evidence="2 3">
    <name type="scientific">Fusobacterium nucleatum subsp. polymorphum</name>
    <name type="common">Fusobacterium polymorphum</name>
    <dbReference type="NCBI Taxonomy" id="76857"/>
    <lineage>
        <taxon>Bacteria</taxon>
        <taxon>Fusobacteriati</taxon>
        <taxon>Fusobacteriota</taxon>
        <taxon>Fusobacteriia</taxon>
        <taxon>Fusobacteriales</taxon>
        <taxon>Fusobacteriaceae</taxon>
        <taxon>Fusobacterium</taxon>
    </lineage>
</organism>
<protein>
    <submittedName>
        <fullName evidence="2">Uncharacterized protein</fullName>
    </submittedName>
</protein>
<dbReference type="AlphaFoldDB" id="A0A2C6CG76"/>